<evidence type="ECO:0000259" key="2">
    <source>
        <dbReference type="Pfam" id="PF13280"/>
    </source>
</evidence>
<evidence type="ECO:0000259" key="1">
    <source>
        <dbReference type="Pfam" id="PF08279"/>
    </source>
</evidence>
<dbReference type="Pfam" id="PF08279">
    <property type="entry name" value="HTH_11"/>
    <property type="match status" value="1"/>
</dbReference>
<dbReference type="Pfam" id="PF25583">
    <property type="entry name" value="WCX"/>
    <property type="match status" value="1"/>
</dbReference>
<sequence length="344" mass="39628">MNRAQSVNLSSHVRPWLLLKNLCGPSPGWTLSELSEELGVSQKTVRRDLAQLQKSGFPIQQTVGTHGRKTWTCHSDQMLSKLNLTFEEAAALYLGRQFLEPMAGTVFFKAAHTAFRKIRTALTKETRQYLEQFSSMFHQTRLGSSDYRERGEIIDTLMIAIEDQQVTRLLYFSMNSKTPKEVVLHPYGLAYHRSSLYLVAFVLKYHEIRHYKIARIHDIEMSSEQFDKPDEFTLHEHLRTAFGVYQGSEKQYHISVRFSAEVARYVQEHHWHETQTLTPQPDGTLLLELQLSALEEFKSWILSFGAEATVEEPVELRQMVLQDLQNSLKKYAAHATPKQGGNTN</sequence>
<gene>
    <name evidence="4" type="ORF">Mal48_31740</name>
</gene>
<reference evidence="4 5" key="1">
    <citation type="submission" date="2019-02" db="EMBL/GenBank/DDBJ databases">
        <title>Deep-cultivation of Planctomycetes and their phenomic and genomic characterization uncovers novel biology.</title>
        <authorList>
            <person name="Wiegand S."/>
            <person name="Jogler M."/>
            <person name="Boedeker C."/>
            <person name="Pinto D."/>
            <person name="Vollmers J."/>
            <person name="Rivas-Marin E."/>
            <person name="Kohn T."/>
            <person name="Peeters S.H."/>
            <person name="Heuer A."/>
            <person name="Rast P."/>
            <person name="Oberbeckmann S."/>
            <person name="Bunk B."/>
            <person name="Jeske O."/>
            <person name="Meyerdierks A."/>
            <person name="Storesund J.E."/>
            <person name="Kallscheuer N."/>
            <person name="Luecker S."/>
            <person name="Lage O.M."/>
            <person name="Pohl T."/>
            <person name="Merkel B.J."/>
            <person name="Hornburger P."/>
            <person name="Mueller R.-W."/>
            <person name="Bruemmer F."/>
            <person name="Labrenz M."/>
            <person name="Spormann A.M."/>
            <person name="Op den Camp H."/>
            <person name="Overmann J."/>
            <person name="Amann R."/>
            <person name="Jetten M.S.M."/>
            <person name="Mascher T."/>
            <person name="Medema M.H."/>
            <person name="Devos D.P."/>
            <person name="Kaster A.-K."/>
            <person name="Ovreas L."/>
            <person name="Rohde M."/>
            <person name="Galperin M.Y."/>
            <person name="Jogler C."/>
        </authorList>
    </citation>
    <scope>NUCLEOTIDE SEQUENCE [LARGE SCALE GENOMIC DNA]</scope>
    <source>
        <strain evidence="4 5">Mal48</strain>
    </source>
</reference>
<dbReference type="InterPro" id="IPR013196">
    <property type="entry name" value="HTH_11"/>
</dbReference>
<dbReference type="KEGG" id="tpol:Mal48_31740"/>
<feature type="domain" description="WCX" evidence="3">
    <location>
        <begin position="251"/>
        <end position="326"/>
    </location>
</feature>
<name>A0A517QQP4_9PLAN</name>
<dbReference type="Proteomes" id="UP000315724">
    <property type="component" value="Chromosome"/>
</dbReference>
<dbReference type="PANTHER" id="PTHR34580:SF1">
    <property type="entry name" value="PROTEIN PAFC"/>
    <property type="match status" value="1"/>
</dbReference>
<dbReference type="InterPro" id="IPR036388">
    <property type="entry name" value="WH-like_DNA-bd_sf"/>
</dbReference>
<dbReference type="InterPro" id="IPR036390">
    <property type="entry name" value="WH_DNA-bd_sf"/>
</dbReference>
<dbReference type="PIRSF" id="PIRSF016838">
    <property type="entry name" value="PafC"/>
    <property type="match status" value="1"/>
</dbReference>
<dbReference type="Gene3D" id="1.10.10.10">
    <property type="entry name" value="Winged helix-like DNA-binding domain superfamily/Winged helix DNA-binding domain"/>
    <property type="match status" value="1"/>
</dbReference>
<dbReference type="InterPro" id="IPR051534">
    <property type="entry name" value="CBASS_pafABC_assoc_protein"/>
</dbReference>
<evidence type="ECO:0000313" key="5">
    <source>
        <dbReference type="Proteomes" id="UP000315724"/>
    </source>
</evidence>
<dbReference type="InterPro" id="IPR057727">
    <property type="entry name" value="WCX_dom"/>
</dbReference>
<protein>
    <submittedName>
        <fullName evidence="4">HTH domain protein</fullName>
    </submittedName>
</protein>
<accession>A0A517QQP4</accession>
<feature type="domain" description="WYL" evidence="2">
    <location>
        <begin position="152"/>
        <end position="221"/>
    </location>
</feature>
<proteinExistence type="predicted"/>
<dbReference type="SUPFAM" id="SSF46785">
    <property type="entry name" value="Winged helix' DNA-binding domain"/>
    <property type="match status" value="1"/>
</dbReference>
<dbReference type="EMBL" id="CP036267">
    <property type="protein sequence ID" value="QDT33918.1"/>
    <property type="molecule type" value="Genomic_DNA"/>
</dbReference>
<dbReference type="Pfam" id="PF13280">
    <property type="entry name" value="WYL"/>
    <property type="match status" value="1"/>
</dbReference>
<evidence type="ECO:0000313" key="4">
    <source>
        <dbReference type="EMBL" id="QDT33918.1"/>
    </source>
</evidence>
<dbReference type="InterPro" id="IPR028349">
    <property type="entry name" value="PafC-like"/>
</dbReference>
<dbReference type="PANTHER" id="PTHR34580">
    <property type="match status" value="1"/>
</dbReference>
<dbReference type="InterPro" id="IPR026881">
    <property type="entry name" value="WYL_dom"/>
</dbReference>
<organism evidence="4 5">
    <name type="scientific">Thalassoglobus polymorphus</name>
    <dbReference type="NCBI Taxonomy" id="2527994"/>
    <lineage>
        <taxon>Bacteria</taxon>
        <taxon>Pseudomonadati</taxon>
        <taxon>Planctomycetota</taxon>
        <taxon>Planctomycetia</taxon>
        <taxon>Planctomycetales</taxon>
        <taxon>Planctomycetaceae</taxon>
        <taxon>Thalassoglobus</taxon>
    </lineage>
</organism>
<dbReference type="PROSITE" id="PS52050">
    <property type="entry name" value="WYL"/>
    <property type="match status" value="1"/>
</dbReference>
<feature type="domain" description="Helix-turn-helix type 11" evidence="1">
    <location>
        <begin position="26"/>
        <end position="64"/>
    </location>
</feature>
<dbReference type="RefSeq" id="WP_197441724.1">
    <property type="nucleotide sequence ID" value="NZ_CP036267.1"/>
</dbReference>
<dbReference type="AlphaFoldDB" id="A0A517QQP4"/>
<evidence type="ECO:0000259" key="3">
    <source>
        <dbReference type="Pfam" id="PF25583"/>
    </source>
</evidence>
<keyword evidence="5" id="KW-1185">Reference proteome</keyword>